<dbReference type="GO" id="GO:0000976">
    <property type="term" value="F:transcription cis-regulatory region binding"/>
    <property type="evidence" value="ECO:0007669"/>
    <property type="project" value="TreeGrafter"/>
</dbReference>
<reference evidence="8" key="2">
    <citation type="journal article" date="2023" name="IMA Fungus">
        <title>Comparative genomic study of the Penicillium genus elucidates a diverse pangenome and 15 lateral gene transfer events.</title>
        <authorList>
            <person name="Petersen C."/>
            <person name="Sorensen T."/>
            <person name="Nielsen M.R."/>
            <person name="Sondergaard T.E."/>
            <person name="Sorensen J.L."/>
            <person name="Fitzpatrick D.A."/>
            <person name="Frisvad J.C."/>
            <person name="Nielsen K.L."/>
        </authorList>
    </citation>
    <scope>NUCLEOTIDE SEQUENCE</scope>
    <source>
        <strain evidence="8">IBT 17660</strain>
    </source>
</reference>
<evidence type="ECO:0000256" key="2">
    <source>
        <dbReference type="ARBA" id="ARBA00023015"/>
    </source>
</evidence>
<dbReference type="PANTHER" id="PTHR31845">
    <property type="entry name" value="FINGER DOMAIN PROTEIN, PUTATIVE-RELATED"/>
    <property type="match status" value="1"/>
</dbReference>
<dbReference type="EMBL" id="JAPWDO010000003">
    <property type="protein sequence ID" value="KAJ5477654.1"/>
    <property type="molecule type" value="Genomic_DNA"/>
</dbReference>
<dbReference type="InterPro" id="IPR001138">
    <property type="entry name" value="Zn2Cys6_DnaBD"/>
</dbReference>
<dbReference type="Proteomes" id="UP001147760">
    <property type="component" value="Unassembled WGS sequence"/>
</dbReference>
<comment type="caution">
    <text evidence="8">The sequence shown here is derived from an EMBL/GenBank/DDBJ whole genome shotgun (WGS) entry which is preliminary data.</text>
</comment>
<protein>
    <recommendedName>
        <fullName evidence="7">Zn(2)-C6 fungal-type domain-containing protein</fullName>
    </recommendedName>
</protein>
<accession>A0A9W9WVT5</accession>
<evidence type="ECO:0000256" key="5">
    <source>
        <dbReference type="ARBA" id="ARBA00023242"/>
    </source>
</evidence>
<dbReference type="Gene3D" id="4.10.240.10">
    <property type="entry name" value="Zn(2)-C6 fungal-type DNA-binding domain"/>
    <property type="match status" value="1"/>
</dbReference>
<keyword evidence="4" id="KW-0804">Transcription</keyword>
<organism evidence="8 9">
    <name type="scientific">Penicillium desertorum</name>
    <dbReference type="NCBI Taxonomy" id="1303715"/>
    <lineage>
        <taxon>Eukaryota</taxon>
        <taxon>Fungi</taxon>
        <taxon>Dikarya</taxon>
        <taxon>Ascomycota</taxon>
        <taxon>Pezizomycotina</taxon>
        <taxon>Eurotiomycetes</taxon>
        <taxon>Eurotiomycetidae</taxon>
        <taxon>Eurotiales</taxon>
        <taxon>Aspergillaceae</taxon>
        <taxon>Penicillium</taxon>
    </lineage>
</organism>
<reference evidence="8" key="1">
    <citation type="submission" date="2022-12" db="EMBL/GenBank/DDBJ databases">
        <authorList>
            <person name="Petersen C."/>
        </authorList>
    </citation>
    <scope>NUCLEOTIDE SEQUENCE</scope>
    <source>
        <strain evidence="8">IBT 17660</strain>
    </source>
</reference>
<sequence length="578" mass="65629">MADRQRGRYSNGSGRTCQNCARAKIRCIRSEATGSCDRCARLGKSCHFREGRSVKPTIQWDSKDSKTNGDTTEVTSSTSAQAKDVIDQGLLTIDAANMLLNEFRTTLMPHCPFVIISPQTTVETLRRDKPFLLLTILTAALHDNMPLQRRLEKQVKKVISDCMIFDGTVSFEILQGLLVHLACITLDPAGSLNIYILRSVSSLIYNSTAPPEYRFWRTRVNFDTELDRNSVSCGREEKRAYLHISRQRIFGLTYLMPSSISQILQKGCSFPYSPYFESMCKLLATDAEYPSDRYLLHIVQLQQISEKITLVSMQHVPEIQNTSFGLEHYYRELKSEIDLYRANLPFLLTESQILFMQFYTVEMYLCQITLFDHKPGAQPLRHESSFQIEVLRMGLTAAKTLLHFYTCLPLGCDAKFPNVGWVQLGFAVTLACKLVVAAFKPSVHPHTVDLCRALDISNTMRQCILRIQALITSDMDASGDRDVFFHYEKRLKRVQWWFESQAIPGPNNDYSHHDASLAEGINPPAGDPGHCVDTLQPTLNGPDNYIQWPGFFPDTAIDEIYIDWIAQSTTSFDQQHLG</sequence>
<dbReference type="InterPro" id="IPR036864">
    <property type="entry name" value="Zn2-C6_fun-type_DNA-bd_sf"/>
</dbReference>
<dbReference type="PANTHER" id="PTHR31845:SF37">
    <property type="entry name" value="TRANSCRIPTION FACTOR DOMAIN-CONTAINING PROTEIN"/>
    <property type="match status" value="1"/>
</dbReference>
<evidence type="ECO:0000313" key="9">
    <source>
        <dbReference type="Proteomes" id="UP001147760"/>
    </source>
</evidence>
<dbReference type="GO" id="GO:0005634">
    <property type="term" value="C:nucleus"/>
    <property type="evidence" value="ECO:0007669"/>
    <property type="project" value="UniProtKB-SubCell"/>
</dbReference>
<keyword evidence="3" id="KW-0238">DNA-binding</keyword>
<keyword evidence="5" id="KW-0539">Nucleus</keyword>
<dbReference type="GO" id="GO:0000981">
    <property type="term" value="F:DNA-binding transcription factor activity, RNA polymerase II-specific"/>
    <property type="evidence" value="ECO:0007669"/>
    <property type="project" value="InterPro"/>
</dbReference>
<dbReference type="PROSITE" id="PS00463">
    <property type="entry name" value="ZN2_CY6_FUNGAL_1"/>
    <property type="match status" value="1"/>
</dbReference>
<keyword evidence="9" id="KW-1185">Reference proteome</keyword>
<comment type="subcellular location">
    <subcellularLocation>
        <location evidence="1">Nucleus</location>
    </subcellularLocation>
</comment>
<dbReference type="InterPro" id="IPR051089">
    <property type="entry name" value="prtT"/>
</dbReference>
<keyword evidence="2" id="KW-0805">Transcription regulation</keyword>
<name>A0A9W9WVT5_9EURO</name>
<evidence type="ECO:0000256" key="1">
    <source>
        <dbReference type="ARBA" id="ARBA00004123"/>
    </source>
</evidence>
<dbReference type="OrthoDB" id="5226580at2759"/>
<dbReference type="CDD" id="cd00067">
    <property type="entry name" value="GAL4"/>
    <property type="match status" value="1"/>
</dbReference>
<proteinExistence type="predicted"/>
<feature type="domain" description="Zn(2)-C6 fungal-type" evidence="7">
    <location>
        <begin position="16"/>
        <end position="46"/>
    </location>
</feature>
<evidence type="ECO:0000256" key="6">
    <source>
        <dbReference type="SAM" id="MobiDB-lite"/>
    </source>
</evidence>
<evidence type="ECO:0000313" key="8">
    <source>
        <dbReference type="EMBL" id="KAJ5477654.1"/>
    </source>
</evidence>
<dbReference type="GO" id="GO:0008270">
    <property type="term" value="F:zinc ion binding"/>
    <property type="evidence" value="ECO:0007669"/>
    <property type="project" value="InterPro"/>
</dbReference>
<feature type="compositionally biased region" description="Polar residues" evidence="6">
    <location>
        <begin position="68"/>
        <end position="77"/>
    </location>
</feature>
<evidence type="ECO:0000259" key="7">
    <source>
        <dbReference type="PROSITE" id="PS00463"/>
    </source>
</evidence>
<feature type="region of interest" description="Disordered" evidence="6">
    <location>
        <begin position="57"/>
        <end position="77"/>
    </location>
</feature>
<evidence type="ECO:0000256" key="4">
    <source>
        <dbReference type="ARBA" id="ARBA00023163"/>
    </source>
</evidence>
<evidence type="ECO:0000256" key="3">
    <source>
        <dbReference type="ARBA" id="ARBA00023125"/>
    </source>
</evidence>
<dbReference type="SUPFAM" id="SSF57701">
    <property type="entry name" value="Zn2/Cys6 DNA-binding domain"/>
    <property type="match status" value="1"/>
</dbReference>
<gene>
    <name evidence="8" type="ORF">N7530_003163</name>
</gene>
<dbReference type="AlphaFoldDB" id="A0A9W9WVT5"/>